<feature type="domain" description="Carrier" evidence="1">
    <location>
        <begin position="1"/>
        <end position="81"/>
    </location>
</feature>
<gene>
    <name evidence="2" type="ORF">ACEZDE_08540</name>
</gene>
<accession>A0ABV6VSI5</accession>
<keyword evidence="3" id="KW-1185">Reference proteome</keyword>
<protein>
    <submittedName>
        <fullName evidence="2">Acyl carrier protein</fullName>
    </submittedName>
</protein>
<evidence type="ECO:0000313" key="3">
    <source>
        <dbReference type="Proteomes" id="UP001592531"/>
    </source>
</evidence>
<dbReference type="Pfam" id="PF00550">
    <property type="entry name" value="PP-binding"/>
    <property type="match status" value="1"/>
</dbReference>
<reference evidence="2 3" key="1">
    <citation type="submission" date="2024-09" db="EMBL/GenBank/DDBJ databases">
        <authorList>
            <person name="Lee S.D."/>
        </authorList>
    </citation>
    <scope>NUCLEOTIDE SEQUENCE [LARGE SCALE GENOMIC DNA]</scope>
    <source>
        <strain evidence="2 3">N8-3</strain>
    </source>
</reference>
<comment type="caution">
    <text evidence="2">The sequence shown here is derived from an EMBL/GenBank/DDBJ whole genome shotgun (WGS) entry which is preliminary data.</text>
</comment>
<organism evidence="2 3">
    <name type="scientific">Streptacidiphilus cavernicola</name>
    <dbReference type="NCBI Taxonomy" id="3342716"/>
    <lineage>
        <taxon>Bacteria</taxon>
        <taxon>Bacillati</taxon>
        <taxon>Actinomycetota</taxon>
        <taxon>Actinomycetes</taxon>
        <taxon>Kitasatosporales</taxon>
        <taxon>Streptomycetaceae</taxon>
        <taxon>Streptacidiphilus</taxon>
    </lineage>
</organism>
<evidence type="ECO:0000313" key="2">
    <source>
        <dbReference type="EMBL" id="MFC1416688.1"/>
    </source>
</evidence>
<dbReference type="SUPFAM" id="SSF47336">
    <property type="entry name" value="ACP-like"/>
    <property type="match status" value="1"/>
</dbReference>
<sequence>MNEEQLTARIAELLCGVLRDRTAEQLQPDSWLLDHPRYDSLGMVEVLVRLEEEFDLEVVDEIDPRAMATPRALAALVAAWAPRTVTTANEGS</sequence>
<dbReference type="EMBL" id="JBHFAB010000005">
    <property type="protein sequence ID" value="MFC1416688.1"/>
    <property type="molecule type" value="Genomic_DNA"/>
</dbReference>
<dbReference type="InterPro" id="IPR009081">
    <property type="entry name" value="PP-bd_ACP"/>
</dbReference>
<proteinExistence type="predicted"/>
<dbReference type="Proteomes" id="UP001592531">
    <property type="component" value="Unassembled WGS sequence"/>
</dbReference>
<dbReference type="InterPro" id="IPR036736">
    <property type="entry name" value="ACP-like_sf"/>
</dbReference>
<name>A0ABV6VSI5_9ACTN</name>
<dbReference type="Gene3D" id="1.10.1200.10">
    <property type="entry name" value="ACP-like"/>
    <property type="match status" value="1"/>
</dbReference>
<dbReference type="RefSeq" id="WP_380534145.1">
    <property type="nucleotide sequence ID" value="NZ_JBHFAB010000005.1"/>
</dbReference>
<dbReference type="PROSITE" id="PS50075">
    <property type="entry name" value="CARRIER"/>
    <property type="match status" value="1"/>
</dbReference>
<evidence type="ECO:0000259" key="1">
    <source>
        <dbReference type="PROSITE" id="PS50075"/>
    </source>
</evidence>